<feature type="binding site" evidence="3">
    <location>
        <position position="382"/>
    </location>
    <ligand>
        <name>Zn(2+)</name>
        <dbReference type="ChEBI" id="CHEBI:29105"/>
        <label>2</label>
    </ligand>
</feature>
<name>A0A2T2WH33_9FIRM</name>
<dbReference type="NCBIfam" id="TIGR01879">
    <property type="entry name" value="hydantase"/>
    <property type="match status" value="1"/>
</dbReference>
<dbReference type="PANTHER" id="PTHR32494">
    <property type="entry name" value="ALLANTOATE DEIMINASE-RELATED"/>
    <property type="match status" value="1"/>
</dbReference>
<keyword evidence="3" id="KW-0479">Metal-binding</keyword>
<dbReference type="GO" id="GO:0016813">
    <property type="term" value="F:hydrolase activity, acting on carbon-nitrogen (but not peptide) bonds, in linear amidines"/>
    <property type="evidence" value="ECO:0007669"/>
    <property type="project" value="InterPro"/>
</dbReference>
<gene>
    <name evidence="5" type="ORF">C7B45_10525</name>
</gene>
<sequence length="411" mass="45120">MEDLSHDITAMIELIGSFGKDPAGGVTRFLYSTEWRQAQQRLKQAMSEAGLETRFDAIGNLFGTLRGSSTASSDTILSGSHIDTVGNGGYYDGLYGVVGAFLAVKYLKERYGTPRRNLEVVSFAEEEGSRFPYAFWGSKNLVGTARTDQVENICDAEGIQFVDAMRESGFDFRDPSEPGRKDLKAFVEIHIEQGSVLETEHKTVGVVTSIVGQRRLSVKLTGQTNHAGTTPMGYRKDTAFAASHMIYEIISDAKASGDPLVATVGKIEVRPNMVNVVPGYAEFSVDIRHTDKILFDAFTNRITQKLHDLAAYHGVDITIERWMDEDPVQMSDQVIAAIETSCKNLGLDYKVMHSGAGHDSQILAPFVPTAMVFVPSRGGISHSPAEYTEPMYLAAGVKVLVETLYNMAYQE</sequence>
<keyword evidence="2 5" id="KW-0378">Hydrolase</keyword>
<dbReference type="AlphaFoldDB" id="A0A2T2WH33"/>
<evidence type="ECO:0000256" key="2">
    <source>
        <dbReference type="ARBA" id="ARBA00022801"/>
    </source>
</evidence>
<evidence type="ECO:0000256" key="3">
    <source>
        <dbReference type="PIRSR" id="PIRSR001235-1"/>
    </source>
</evidence>
<comment type="similarity">
    <text evidence="1">Belongs to the peptidase M20 family.</text>
</comment>
<dbReference type="EMBL" id="PXYV01000032">
    <property type="protein sequence ID" value="PSR21552.1"/>
    <property type="molecule type" value="Genomic_DNA"/>
</dbReference>
<dbReference type="SUPFAM" id="SSF53187">
    <property type="entry name" value="Zn-dependent exopeptidases"/>
    <property type="match status" value="1"/>
</dbReference>
<feature type="binding site" evidence="3">
    <location>
        <position position="127"/>
    </location>
    <ligand>
        <name>Zn(2+)</name>
        <dbReference type="ChEBI" id="CHEBI:29105"/>
        <label>2</label>
    </ligand>
</feature>
<protein>
    <submittedName>
        <fullName evidence="5">Allantoate amidohydrolase</fullName>
    </submittedName>
</protein>
<evidence type="ECO:0000313" key="5">
    <source>
        <dbReference type="EMBL" id="PSR21552.1"/>
    </source>
</evidence>
<dbReference type="InterPro" id="IPR036264">
    <property type="entry name" value="Bact_exopeptidase_dim_dom"/>
</dbReference>
<feature type="binding site" evidence="3">
    <location>
        <position position="92"/>
    </location>
    <ligand>
        <name>Zn(2+)</name>
        <dbReference type="ChEBI" id="CHEBI:29105"/>
        <label>2</label>
    </ligand>
</feature>
<evidence type="ECO:0000256" key="1">
    <source>
        <dbReference type="ARBA" id="ARBA00006153"/>
    </source>
</evidence>
<dbReference type="Pfam" id="PF01546">
    <property type="entry name" value="Peptidase_M20"/>
    <property type="match status" value="1"/>
</dbReference>
<dbReference type="CDD" id="cd03884">
    <property type="entry name" value="M20_bAS"/>
    <property type="match status" value="1"/>
</dbReference>
<keyword evidence="3" id="KW-0862">Zinc</keyword>
<dbReference type="InterPro" id="IPR010158">
    <property type="entry name" value="Amidase_Cbmase"/>
</dbReference>
<feature type="binding site" evidence="4">
    <location>
        <position position="288"/>
    </location>
    <ligand>
        <name>allantoate</name>
        <dbReference type="ChEBI" id="CHEBI:17536"/>
    </ligand>
</feature>
<dbReference type="Gene3D" id="3.40.630.10">
    <property type="entry name" value="Zn peptidases"/>
    <property type="match status" value="1"/>
</dbReference>
<feature type="binding site" evidence="3">
    <location>
        <position position="92"/>
    </location>
    <ligand>
        <name>Zn(2+)</name>
        <dbReference type="ChEBI" id="CHEBI:29105"/>
        <label>1</label>
    </ligand>
</feature>
<dbReference type="InterPro" id="IPR002933">
    <property type="entry name" value="Peptidase_M20"/>
</dbReference>
<comment type="cofactor">
    <cofactor evidence="3">
        <name>Zn(2+)</name>
        <dbReference type="ChEBI" id="CHEBI:29105"/>
    </cofactor>
    <text evidence="3">Binds 2 Zn(2+) ions per subunit.</text>
</comment>
<reference evidence="5 6" key="1">
    <citation type="journal article" date="2014" name="BMC Genomics">
        <title>Comparison of environmental and isolate Sulfobacillus genomes reveals diverse carbon, sulfur, nitrogen, and hydrogen metabolisms.</title>
        <authorList>
            <person name="Justice N.B."/>
            <person name="Norman A."/>
            <person name="Brown C.T."/>
            <person name="Singh A."/>
            <person name="Thomas B.C."/>
            <person name="Banfield J.F."/>
        </authorList>
    </citation>
    <scope>NUCLEOTIDE SEQUENCE [LARGE SCALE GENOMIC DNA]</scope>
    <source>
        <strain evidence="5">AMDSBA3</strain>
    </source>
</reference>
<evidence type="ECO:0000313" key="6">
    <source>
        <dbReference type="Proteomes" id="UP000241848"/>
    </source>
</evidence>
<feature type="binding site" evidence="4">
    <location>
        <position position="215"/>
    </location>
    <ligand>
        <name>allantoate</name>
        <dbReference type="ChEBI" id="CHEBI:17536"/>
    </ligand>
</feature>
<evidence type="ECO:0000256" key="4">
    <source>
        <dbReference type="PIRSR" id="PIRSR001235-2"/>
    </source>
</evidence>
<comment type="caution">
    <text evidence="5">The sequence shown here is derived from an EMBL/GenBank/DDBJ whole genome shotgun (WGS) entry which is preliminary data.</text>
</comment>
<feature type="binding site" evidence="3">
    <location>
        <position position="81"/>
    </location>
    <ligand>
        <name>Zn(2+)</name>
        <dbReference type="ChEBI" id="CHEBI:29105"/>
        <label>1</label>
    </ligand>
</feature>
<accession>A0A2T2WH33</accession>
<proteinExistence type="inferred from homology"/>
<dbReference type="PANTHER" id="PTHR32494:SF5">
    <property type="entry name" value="ALLANTOATE AMIDOHYDROLASE"/>
    <property type="match status" value="1"/>
</dbReference>
<dbReference type="NCBIfam" id="NF006768">
    <property type="entry name" value="PRK09290.1-1"/>
    <property type="match status" value="1"/>
</dbReference>
<dbReference type="PIRSF" id="PIRSF001235">
    <property type="entry name" value="Amidase_carbamoylase"/>
    <property type="match status" value="1"/>
</dbReference>
<dbReference type="Gene3D" id="3.30.70.360">
    <property type="match status" value="1"/>
</dbReference>
<dbReference type="SUPFAM" id="SSF55031">
    <property type="entry name" value="Bacterial exopeptidase dimerisation domain"/>
    <property type="match status" value="1"/>
</dbReference>
<dbReference type="Proteomes" id="UP000241848">
    <property type="component" value="Unassembled WGS sequence"/>
</dbReference>
<feature type="binding site" evidence="3">
    <location>
        <position position="190"/>
    </location>
    <ligand>
        <name>Zn(2+)</name>
        <dbReference type="ChEBI" id="CHEBI:29105"/>
        <label>1</label>
    </ligand>
</feature>
<dbReference type="NCBIfam" id="NF006771">
    <property type="entry name" value="PRK09290.1-5"/>
    <property type="match status" value="1"/>
</dbReference>
<organism evidence="5 6">
    <name type="scientific">Sulfobacillus acidophilus</name>
    <dbReference type="NCBI Taxonomy" id="53633"/>
    <lineage>
        <taxon>Bacteria</taxon>
        <taxon>Bacillati</taxon>
        <taxon>Bacillota</taxon>
        <taxon>Clostridia</taxon>
        <taxon>Eubacteriales</taxon>
        <taxon>Clostridiales Family XVII. Incertae Sedis</taxon>
        <taxon>Sulfobacillus</taxon>
    </lineage>
</organism>
<feature type="binding site" evidence="4">
    <location>
        <position position="275"/>
    </location>
    <ligand>
        <name>allantoate</name>
        <dbReference type="ChEBI" id="CHEBI:17536"/>
    </ligand>
</feature>
<dbReference type="GO" id="GO:0046872">
    <property type="term" value="F:metal ion binding"/>
    <property type="evidence" value="ECO:0007669"/>
    <property type="project" value="UniProtKB-KW"/>
</dbReference>